<keyword evidence="1" id="KW-0472">Membrane</keyword>
<dbReference type="InterPro" id="IPR015424">
    <property type="entry name" value="PyrdxlP-dep_Trfase"/>
</dbReference>
<feature type="transmembrane region" description="Helical" evidence="1">
    <location>
        <begin position="54"/>
        <end position="73"/>
    </location>
</feature>
<evidence type="ECO:0000256" key="1">
    <source>
        <dbReference type="SAM" id="Phobius"/>
    </source>
</evidence>
<comment type="caution">
    <text evidence="2">The sequence shown here is derived from an EMBL/GenBank/DDBJ whole genome shotgun (WGS) entry which is preliminary data.</text>
</comment>
<keyword evidence="2" id="KW-0808">Transferase</keyword>
<accession>A0A090W3E0</accession>
<gene>
    <name evidence="2" type="ORF">JCM19302_1669</name>
</gene>
<name>A0A090W3E0_9FLAO</name>
<evidence type="ECO:0000313" key="3">
    <source>
        <dbReference type="Proteomes" id="UP000029646"/>
    </source>
</evidence>
<dbReference type="SUPFAM" id="SSF53383">
    <property type="entry name" value="PLP-dependent transferases"/>
    <property type="match status" value="1"/>
</dbReference>
<keyword evidence="1" id="KW-0812">Transmembrane</keyword>
<proteinExistence type="predicted"/>
<evidence type="ECO:0000313" key="2">
    <source>
        <dbReference type="EMBL" id="GAL71500.1"/>
    </source>
</evidence>
<dbReference type="EMBL" id="BBNS01000013">
    <property type="protein sequence ID" value="GAL71500.1"/>
    <property type="molecule type" value="Genomic_DNA"/>
</dbReference>
<keyword evidence="1" id="KW-1133">Transmembrane helix</keyword>
<protein>
    <submittedName>
        <fullName evidence="2">DegT/DnrJ/EryC1/StrS aminotransferase</fullName>
    </submittedName>
</protein>
<dbReference type="AlphaFoldDB" id="A0A090W3E0"/>
<organism evidence="2 3">
    <name type="scientific">Jejuia pallidilutea</name>
    <dbReference type="NCBI Taxonomy" id="504487"/>
    <lineage>
        <taxon>Bacteria</taxon>
        <taxon>Pseudomonadati</taxon>
        <taxon>Bacteroidota</taxon>
        <taxon>Flavobacteriia</taxon>
        <taxon>Flavobacteriales</taxon>
        <taxon>Flavobacteriaceae</taxon>
        <taxon>Jejuia</taxon>
    </lineage>
</organism>
<dbReference type="GO" id="GO:0008483">
    <property type="term" value="F:transaminase activity"/>
    <property type="evidence" value="ECO:0007669"/>
    <property type="project" value="UniProtKB-KW"/>
</dbReference>
<sequence>MPGFELFGDLERKEVNDVLDNGVLMRYGFDGMRKGHWKAKALEKELQNTFKSKYVQLVSSGTAAVTVALGFGWSRGRRRGYYAGIYFCGKF</sequence>
<keyword evidence="2" id="KW-0032">Aminotransferase</keyword>
<dbReference type="InterPro" id="IPR015421">
    <property type="entry name" value="PyrdxlP-dep_Trfase_major"/>
</dbReference>
<dbReference type="Proteomes" id="UP000029646">
    <property type="component" value="Unassembled WGS sequence"/>
</dbReference>
<dbReference type="Gene3D" id="3.40.640.10">
    <property type="entry name" value="Type I PLP-dependent aspartate aminotransferase-like (Major domain)"/>
    <property type="match status" value="1"/>
</dbReference>
<reference evidence="2 3" key="1">
    <citation type="journal article" date="2014" name="Genome Announc.">
        <title>Draft Genome Sequence of Marine Flavobacterium Jejuia pallidilutea Strain 11shimoA1 and Pigmentation Mutants.</title>
        <authorList>
            <person name="Takatani N."/>
            <person name="Nakanishi M."/>
            <person name="Meirelles P."/>
            <person name="Mino S."/>
            <person name="Suda W."/>
            <person name="Oshima K."/>
            <person name="Hattori M."/>
            <person name="Ohkuma M."/>
            <person name="Hosokawa M."/>
            <person name="Miyashita K."/>
            <person name="Thompson F.L."/>
            <person name="Niwa A."/>
            <person name="Sawabe T."/>
            <person name="Sawabe T."/>
        </authorList>
    </citation>
    <scope>NUCLEOTIDE SEQUENCE [LARGE SCALE GENOMIC DNA]</scope>
    <source>
        <strain evidence="3">JCM19302</strain>
    </source>
</reference>